<dbReference type="FunFam" id="3.30.300.10:FF:000002">
    <property type="entry name" value="GMP synthase [glutamine-hydrolyzing]"/>
    <property type="match status" value="1"/>
</dbReference>
<organism evidence="12 13">
    <name type="scientific">Alkalidesulfovibrio alkalitolerans DSM 16529</name>
    <dbReference type="NCBI Taxonomy" id="1121439"/>
    <lineage>
        <taxon>Bacteria</taxon>
        <taxon>Pseudomonadati</taxon>
        <taxon>Thermodesulfobacteriota</taxon>
        <taxon>Desulfovibrionia</taxon>
        <taxon>Desulfovibrionales</taxon>
        <taxon>Desulfovibrionaceae</taxon>
        <taxon>Alkalidesulfovibrio</taxon>
    </lineage>
</organism>
<feature type="active site" evidence="9">
    <location>
        <position position="172"/>
    </location>
</feature>
<dbReference type="FunFam" id="3.40.50.620:FF:000001">
    <property type="entry name" value="GMP synthase [glutamine-hydrolyzing]"/>
    <property type="match status" value="1"/>
</dbReference>
<dbReference type="STRING" id="1121439.dsat_1042"/>
<evidence type="ECO:0000256" key="10">
    <source>
        <dbReference type="PROSITE-ProRule" id="PRU00886"/>
    </source>
</evidence>
<dbReference type="PROSITE" id="PS51273">
    <property type="entry name" value="GATASE_TYPE_1"/>
    <property type="match status" value="1"/>
</dbReference>
<dbReference type="NCBIfam" id="NF000848">
    <property type="entry name" value="PRK00074.1"/>
    <property type="match status" value="1"/>
</dbReference>
<dbReference type="Gene3D" id="3.40.50.880">
    <property type="match status" value="1"/>
</dbReference>
<dbReference type="SUPFAM" id="SSF52402">
    <property type="entry name" value="Adenine nucleotide alpha hydrolases-like"/>
    <property type="match status" value="1"/>
</dbReference>
<dbReference type="Pfam" id="PF02540">
    <property type="entry name" value="NAD_synthase"/>
    <property type="match status" value="1"/>
</dbReference>
<evidence type="ECO:0000256" key="7">
    <source>
        <dbReference type="ARBA" id="ARBA00022840"/>
    </source>
</evidence>
<dbReference type="InterPro" id="IPR029062">
    <property type="entry name" value="Class_I_gatase-like"/>
</dbReference>
<comment type="pathway">
    <text evidence="2 9">Purine metabolism; GMP biosynthesis; GMP from XMP (L-Gln route): step 1/1.</text>
</comment>
<comment type="subunit">
    <text evidence="9">Homodimer.</text>
</comment>
<dbReference type="Pfam" id="PF00958">
    <property type="entry name" value="GMP_synt_C"/>
    <property type="match status" value="1"/>
</dbReference>
<dbReference type="PRINTS" id="PR00099">
    <property type="entry name" value="CPSGATASE"/>
</dbReference>
<accession>S7UGT5</accession>
<evidence type="ECO:0000256" key="6">
    <source>
        <dbReference type="ARBA" id="ARBA00022755"/>
    </source>
</evidence>
<evidence type="ECO:0000256" key="1">
    <source>
        <dbReference type="ARBA" id="ARBA00002332"/>
    </source>
</evidence>
<dbReference type="eggNOG" id="COG0519">
    <property type="taxonomic scope" value="Bacteria"/>
</dbReference>
<feature type="active site" description="Nucleophile" evidence="9">
    <location>
        <position position="83"/>
    </location>
</feature>
<gene>
    <name evidence="9" type="primary">guaA</name>
    <name evidence="12" type="ORF">dsat_1042</name>
</gene>
<evidence type="ECO:0000256" key="2">
    <source>
        <dbReference type="ARBA" id="ARBA00005153"/>
    </source>
</evidence>
<keyword evidence="6 9" id="KW-0658">Purine biosynthesis</keyword>
<dbReference type="CDD" id="cd01997">
    <property type="entry name" value="GMP_synthase_C"/>
    <property type="match status" value="1"/>
</dbReference>
<dbReference type="CDD" id="cd01742">
    <property type="entry name" value="GATase1_GMP_Synthase"/>
    <property type="match status" value="1"/>
</dbReference>
<dbReference type="InterPro" id="IPR022955">
    <property type="entry name" value="GMP_synthase"/>
</dbReference>
<dbReference type="RefSeq" id="WP_020887739.1">
    <property type="nucleotide sequence ID" value="NZ_ATHI01000029.1"/>
</dbReference>
<keyword evidence="7 9" id="KW-0067">ATP-binding</keyword>
<protein>
    <recommendedName>
        <fullName evidence="9">GMP synthase [glutamine-hydrolyzing]</fullName>
        <ecNumber evidence="9">6.3.5.2</ecNumber>
    </recommendedName>
    <alternativeName>
        <fullName evidence="9">GMP synthetase</fullName>
    </alternativeName>
    <alternativeName>
        <fullName evidence="9">Glutamine amidotransferase</fullName>
    </alternativeName>
</protein>
<evidence type="ECO:0000259" key="11">
    <source>
        <dbReference type="PROSITE" id="PS51553"/>
    </source>
</evidence>
<comment type="caution">
    <text evidence="12">The sequence shown here is derived from an EMBL/GenBank/DDBJ whole genome shotgun (WGS) entry which is preliminary data.</text>
</comment>
<evidence type="ECO:0000256" key="5">
    <source>
        <dbReference type="ARBA" id="ARBA00022749"/>
    </source>
</evidence>
<dbReference type="PANTHER" id="PTHR11922">
    <property type="entry name" value="GMP SYNTHASE-RELATED"/>
    <property type="match status" value="1"/>
</dbReference>
<evidence type="ECO:0000313" key="12">
    <source>
        <dbReference type="EMBL" id="EPR31453.1"/>
    </source>
</evidence>
<dbReference type="AlphaFoldDB" id="S7UGT5"/>
<sequence>MEQFDRVVILDFGSQYTQLIARRVREAGVFSEIYPCTIAPEELKALDPKAVILSGGPASVLDADSPGLERSLLDLGVPVLGICYGMQLLSHSLGGKVTRAKDREYGRADLELIAPSVLLDGLRSSHSHKVWMSHGDHVETAPEGFTVIARTPSVPIAAMACDEKRIYALQFHPEVAHTDDGEIILHNFLFKIANVKPGWTMASFVESTVADLREKIGDARVICGLSGGIDSTVVALLLHKAIGKQLTCIFVDNGLLRMNEREEVIGYLERHFDLNLVTVDAAERFLSLLAGVEDPEKKRKTIGYTFIEVFDEEAAKITDVKYLAQGTLYPDVIESVSFKGGPSAVIKSHHNVGGLPEKMNLSLVEPLRELFKDEVRKVAMELGLPDYIIWRHPFPGPGLAIRVIGEITTERLEILRQADRIVQQELLATDWYRKVWQGFAVLLPLKTVGVMGDDRTYEHVIALRIVDSIDAMTADWTRLPTEILARISNRIINEVKGVNRVVLDISSKPPSTIEWE</sequence>
<dbReference type="UniPathway" id="UPA00189">
    <property type="reaction ID" value="UER00296"/>
</dbReference>
<dbReference type="InterPro" id="IPR014729">
    <property type="entry name" value="Rossmann-like_a/b/a_fold"/>
</dbReference>
<dbReference type="GO" id="GO:0005524">
    <property type="term" value="F:ATP binding"/>
    <property type="evidence" value="ECO:0007669"/>
    <property type="project" value="UniProtKB-UniRule"/>
</dbReference>
<dbReference type="InterPro" id="IPR004739">
    <property type="entry name" value="GMP_synth_GATase"/>
</dbReference>
<keyword evidence="3 9" id="KW-0436">Ligase</keyword>
<dbReference type="EMBL" id="ATHI01000029">
    <property type="protein sequence ID" value="EPR31453.1"/>
    <property type="molecule type" value="Genomic_DNA"/>
</dbReference>
<dbReference type="SUPFAM" id="SSF54810">
    <property type="entry name" value="GMP synthetase C-terminal dimerisation domain"/>
    <property type="match status" value="1"/>
</dbReference>
<dbReference type="FunFam" id="3.40.50.880:FF:000001">
    <property type="entry name" value="GMP synthase [glutamine-hydrolyzing]"/>
    <property type="match status" value="1"/>
</dbReference>
<dbReference type="Gene3D" id="3.40.50.620">
    <property type="entry name" value="HUPs"/>
    <property type="match status" value="1"/>
</dbReference>
<dbReference type="EC" id="6.3.5.2" evidence="9"/>
<dbReference type="InterPro" id="IPR022310">
    <property type="entry name" value="NAD/GMP_synthase"/>
</dbReference>
<comment type="catalytic activity">
    <reaction evidence="9">
        <text>XMP + L-glutamine + ATP + H2O = GMP + L-glutamate + AMP + diphosphate + 2 H(+)</text>
        <dbReference type="Rhea" id="RHEA:11680"/>
        <dbReference type="ChEBI" id="CHEBI:15377"/>
        <dbReference type="ChEBI" id="CHEBI:15378"/>
        <dbReference type="ChEBI" id="CHEBI:29985"/>
        <dbReference type="ChEBI" id="CHEBI:30616"/>
        <dbReference type="ChEBI" id="CHEBI:33019"/>
        <dbReference type="ChEBI" id="CHEBI:57464"/>
        <dbReference type="ChEBI" id="CHEBI:58115"/>
        <dbReference type="ChEBI" id="CHEBI:58359"/>
        <dbReference type="ChEBI" id="CHEBI:456215"/>
        <dbReference type="EC" id="6.3.5.2"/>
    </reaction>
</comment>
<dbReference type="HAMAP" id="MF_00344">
    <property type="entry name" value="GMP_synthase"/>
    <property type="match status" value="1"/>
</dbReference>
<dbReference type="OrthoDB" id="9802219at2"/>
<keyword evidence="5 9" id="KW-0332">GMP biosynthesis</keyword>
<evidence type="ECO:0000256" key="3">
    <source>
        <dbReference type="ARBA" id="ARBA00022598"/>
    </source>
</evidence>
<feature type="active site" evidence="9">
    <location>
        <position position="174"/>
    </location>
</feature>
<dbReference type="GO" id="GO:0005829">
    <property type="term" value="C:cytosol"/>
    <property type="evidence" value="ECO:0007669"/>
    <property type="project" value="TreeGrafter"/>
</dbReference>
<evidence type="ECO:0000256" key="9">
    <source>
        <dbReference type="HAMAP-Rule" id="MF_00344"/>
    </source>
</evidence>
<dbReference type="PANTHER" id="PTHR11922:SF2">
    <property type="entry name" value="GMP SYNTHASE [GLUTAMINE-HYDROLYZING]"/>
    <property type="match status" value="1"/>
</dbReference>
<dbReference type="Gene3D" id="3.30.300.10">
    <property type="match status" value="1"/>
</dbReference>
<evidence type="ECO:0000313" key="13">
    <source>
        <dbReference type="Proteomes" id="UP000014975"/>
    </source>
</evidence>
<keyword evidence="4 9" id="KW-0547">Nucleotide-binding</keyword>
<keyword evidence="13" id="KW-1185">Reference proteome</keyword>
<dbReference type="InterPro" id="IPR001674">
    <property type="entry name" value="GMP_synth_C"/>
</dbReference>
<name>S7UGT5_9BACT</name>
<reference evidence="12 13" key="1">
    <citation type="journal article" date="2013" name="Genome Announc.">
        <title>Draft genome sequences for three mercury-methylating, sulfate-reducing bacteria.</title>
        <authorList>
            <person name="Brown S.D."/>
            <person name="Hurt R.A.Jr."/>
            <person name="Gilmour C.C."/>
            <person name="Elias D.A."/>
        </authorList>
    </citation>
    <scope>NUCLEOTIDE SEQUENCE [LARGE SCALE GENOMIC DNA]</scope>
    <source>
        <strain evidence="12 13">DSM 16529</strain>
    </source>
</reference>
<dbReference type="SUPFAM" id="SSF52317">
    <property type="entry name" value="Class I glutamine amidotransferase-like"/>
    <property type="match status" value="1"/>
</dbReference>
<dbReference type="PROSITE" id="PS51553">
    <property type="entry name" value="GMPS_ATP_PPASE"/>
    <property type="match status" value="1"/>
</dbReference>
<evidence type="ECO:0000256" key="8">
    <source>
        <dbReference type="ARBA" id="ARBA00022962"/>
    </source>
</evidence>
<dbReference type="PRINTS" id="PR00096">
    <property type="entry name" value="GATASE"/>
</dbReference>
<dbReference type="Pfam" id="PF00117">
    <property type="entry name" value="GATase"/>
    <property type="match status" value="1"/>
</dbReference>
<dbReference type="Proteomes" id="UP000014975">
    <property type="component" value="Unassembled WGS sequence"/>
</dbReference>
<dbReference type="NCBIfam" id="TIGR00888">
    <property type="entry name" value="guaA_Nterm"/>
    <property type="match status" value="1"/>
</dbReference>
<dbReference type="NCBIfam" id="TIGR00884">
    <property type="entry name" value="guaA_Cterm"/>
    <property type="match status" value="1"/>
</dbReference>
<feature type="domain" description="GMPS ATP-PPase" evidence="11">
    <location>
        <begin position="199"/>
        <end position="391"/>
    </location>
</feature>
<keyword evidence="8 9" id="KW-0315">Glutamine amidotransferase</keyword>
<proteinExistence type="inferred from homology"/>
<dbReference type="GO" id="GO:0003921">
    <property type="term" value="F:GMP synthase activity"/>
    <property type="evidence" value="ECO:0007669"/>
    <property type="project" value="InterPro"/>
</dbReference>
<dbReference type="InterPro" id="IPR025777">
    <property type="entry name" value="GMPS_ATP_PPase_dom"/>
</dbReference>
<dbReference type="PATRIC" id="fig|1121439.3.peg.2415"/>
<feature type="binding site" evidence="10">
    <location>
        <begin position="226"/>
        <end position="232"/>
    </location>
    <ligand>
        <name>ATP</name>
        <dbReference type="ChEBI" id="CHEBI:30616"/>
    </ligand>
</feature>
<evidence type="ECO:0000256" key="4">
    <source>
        <dbReference type="ARBA" id="ARBA00022741"/>
    </source>
</evidence>
<dbReference type="InterPro" id="IPR017926">
    <property type="entry name" value="GATASE"/>
</dbReference>
<dbReference type="PRINTS" id="PR00097">
    <property type="entry name" value="ANTSNTHASEII"/>
</dbReference>
<comment type="function">
    <text evidence="1 9">Catalyzes the synthesis of GMP from XMP.</text>
</comment>